<evidence type="ECO:0000259" key="2">
    <source>
        <dbReference type="Pfam" id="PF13681"/>
    </source>
</evidence>
<evidence type="ECO:0000259" key="3">
    <source>
        <dbReference type="Pfam" id="PF14341"/>
    </source>
</evidence>
<keyword evidence="1" id="KW-0812">Transmembrane</keyword>
<keyword evidence="1" id="KW-0472">Membrane</keyword>
<proteinExistence type="predicted"/>
<dbReference type="OrthoDB" id="5801860at2"/>
<gene>
    <name evidence="4" type="ORF">LF41_1019</name>
</gene>
<evidence type="ECO:0000313" key="5">
    <source>
        <dbReference type="Proteomes" id="UP000030518"/>
    </source>
</evidence>
<dbReference type="Pfam" id="PF14341">
    <property type="entry name" value="PilX_N"/>
    <property type="match status" value="1"/>
</dbReference>
<organism evidence="4 5">
    <name type="scientific">Lysobacter dokdonensis DS-58</name>
    <dbReference type="NCBI Taxonomy" id="1300345"/>
    <lineage>
        <taxon>Bacteria</taxon>
        <taxon>Pseudomonadati</taxon>
        <taxon>Pseudomonadota</taxon>
        <taxon>Gammaproteobacteria</taxon>
        <taxon>Lysobacterales</taxon>
        <taxon>Lysobacteraceae</taxon>
        <taxon>Noviluteimonas</taxon>
    </lineage>
</organism>
<evidence type="ECO:0000256" key="1">
    <source>
        <dbReference type="SAM" id="Phobius"/>
    </source>
</evidence>
<dbReference type="eggNOG" id="COG4726">
    <property type="taxonomic scope" value="Bacteria"/>
</dbReference>
<protein>
    <submittedName>
        <fullName evidence="4">Type IV fimbrial biogenesis protein PilX</fullName>
    </submittedName>
</protein>
<dbReference type="STRING" id="1300345.LF41_1019"/>
<feature type="domain" description="Type 4 fimbrial biogenesis protein PilX N-terminal" evidence="3">
    <location>
        <begin position="10"/>
        <end position="60"/>
    </location>
</feature>
<dbReference type="AlphaFoldDB" id="A0A0A2WP15"/>
<dbReference type="RefSeq" id="WP_036164876.1">
    <property type="nucleotide sequence ID" value="NZ_JRKJ01000002.1"/>
</dbReference>
<accession>A0A0A2WP15</accession>
<feature type="domain" description="PilX/PilW C-terminal" evidence="2">
    <location>
        <begin position="78"/>
        <end position="171"/>
    </location>
</feature>
<sequence length="173" mass="18484">MTNFHPRGQRGIALIVVLILLVVMSLLAIVSLRSTLLEERMSANMMDRSLSFQAAEAALREGEAIAAGKSVGDAACTNGICNQPAAASAPRWQGTGWTNARTTSVNLGNKTAAAQYFIEYLANNVPARGTCTTTEDVSPDATCTQLEWRYRITARSTAAGRATVMLQTTYAVP</sequence>
<evidence type="ECO:0000313" key="4">
    <source>
        <dbReference type="EMBL" id="KGQ20482.1"/>
    </source>
</evidence>
<keyword evidence="1" id="KW-1133">Transmembrane helix</keyword>
<dbReference type="Pfam" id="PF13681">
    <property type="entry name" value="PilX"/>
    <property type="match status" value="1"/>
</dbReference>
<feature type="transmembrane region" description="Helical" evidence="1">
    <location>
        <begin position="12"/>
        <end position="32"/>
    </location>
</feature>
<name>A0A0A2WP15_9GAMM</name>
<dbReference type="PATRIC" id="fig|1300345.3.peg.340"/>
<dbReference type="InterPro" id="IPR025205">
    <property type="entry name" value="PilX/PilW_C"/>
</dbReference>
<dbReference type="Proteomes" id="UP000030518">
    <property type="component" value="Unassembled WGS sequence"/>
</dbReference>
<keyword evidence="5" id="KW-1185">Reference proteome</keyword>
<dbReference type="InterPro" id="IPR025746">
    <property type="entry name" value="PilX_N_dom"/>
</dbReference>
<reference evidence="4 5" key="1">
    <citation type="submission" date="2014-09" db="EMBL/GenBank/DDBJ databases">
        <title>Genome sequences of Lysobacter dokdonensis DS-58.</title>
        <authorList>
            <person name="Kim J.F."/>
            <person name="Kwak M.-J."/>
        </authorList>
    </citation>
    <scope>NUCLEOTIDE SEQUENCE [LARGE SCALE GENOMIC DNA]</scope>
    <source>
        <strain evidence="4 5">DS-58</strain>
    </source>
</reference>
<comment type="caution">
    <text evidence="4">The sequence shown here is derived from an EMBL/GenBank/DDBJ whole genome shotgun (WGS) entry which is preliminary data.</text>
</comment>
<dbReference type="EMBL" id="JRKJ01000002">
    <property type="protein sequence ID" value="KGQ20482.1"/>
    <property type="molecule type" value="Genomic_DNA"/>
</dbReference>